<feature type="transmembrane region" description="Helical" evidence="2">
    <location>
        <begin position="253"/>
        <end position="278"/>
    </location>
</feature>
<sequence length="497" mass="56916">MSSIVYENTSPEQKATPIPKPRRLFNIPENTQTEIGFTDVLQTSEIQTLGQTVFENIGVEIERSAIPTSQPTVCATKPDTTIILTPRNASKYHNCLLSTLDIITLQLVHIFIQESFPNIHKYIPVVAKRFLQICNVLLFIVLTAESTREFILDSQEGNFEPSTQNFVTGKVLTNSVVIFLAFSLMSFASLIFLYTHSDIFRSSNVTFHGCNRASWRKQIFPALLYIGIIAIIEFTLLWKLFFTLLFYSFRLEYAFIFVAPFVICYFIVWHFTPFILCITIRSICKQLQYETTDLIKKSQKILTGKLASTESIAIIFYEHLENVNRIASKLRHIIPVVILATLAVCISIFVSAFNHQGGILAFTDDPSLINGVIPRFMYLWLVFASYSFLITILFMTQSISKLNSLLNKFSEIVLQDKEVLEYLNDQANGQNINEIQDNLLLISSSKIRFTAALFGDFTYGVFYTLIVAALTFTIPFLWRFEYFVTHLEQVLYLYTQP</sequence>
<keyword evidence="2" id="KW-0812">Transmembrane</keyword>
<feature type="transmembrane region" description="Helical" evidence="2">
    <location>
        <begin position="457"/>
        <end position="478"/>
    </location>
</feature>
<dbReference type="EMBL" id="JAKMXF010000343">
    <property type="protein sequence ID" value="KAI6647208.1"/>
    <property type="molecule type" value="Genomic_DNA"/>
</dbReference>
<evidence type="ECO:0008006" key="5">
    <source>
        <dbReference type="Google" id="ProtNLM"/>
    </source>
</evidence>
<feature type="transmembrane region" description="Helical" evidence="2">
    <location>
        <begin position="171"/>
        <end position="194"/>
    </location>
</feature>
<reference evidence="3 4" key="1">
    <citation type="journal article" date="2023" name="BMC Biol.">
        <title>The compact genome of the sponge Oopsacas minuta (Hexactinellida) is lacking key metazoan core genes.</title>
        <authorList>
            <person name="Santini S."/>
            <person name="Schenkelaars Q."/>
            <person name="Jourda C."/>
            <person name="Duchesne M."/>
            <person name="Belahbib H."/>
            <person name="Rocher C."/>
            <person name="Selva M."/>
            <person name="Riesgo A."/>
            <person name="Vervoort M."/>
            <person name="Leys S.P."/>
            <person name="Kodjabachian L."/>
            <person name="Le Bivic A."/>
            <person name="Borchiellini C."/>
            <person name="Claverie J.M."/>
            <person name="Renard E."/>
        </authorList>
    </citation>
    <scope>NUCLEOTIDE SEQUENCE [LARGE SCALE GENOMIC DNA]</scope>
    <source>
        <strain evidence="3">SPO-2</strain>
    </source>
</reference>
<keyword evidence="2" id="KW-0472">Membrane</keyword>
<feature type="transmembrane region" description="Helical" evidence="2">
    <location>
        <begin position="130"/>
        <end position="151"/>
    </location>
</feature>
<accession>A0AAV7JEH6</accession>
<protein>
    <recommendedName>
        <fullName evidence="5">Gustatory receptor</fullName>
    </recommendedName>
</protein>
<feature type="region of interest" description="Disordered" evidence="1">
    <location>
        <begin position="1"/>
        <end position="20"/>
    </location>
</feature>
<gene>
    <name evidence="3" type="ORF">LOD99_12205</name>
</gene>
<comment type="caution">
    <text evidence="3">The sequence shown here is derived from an EMBL/GenBank/DDBJ whole genome shotgun (WGS) entry which is preliminary data.</text>
</comment>
<evidence type="ECO:0000313" key="3">
    <source>
        <dbReference type="EMBL" id="KAI6647208.1"/>
    </source>
</evidence>
<dbReference type="AlphaFoldDB" id="A0AAV7JEH6"/>
<evidence type="ECO:0000313" key="4">
    <source>
        <dbReference type="Proteomes" id="UP001165289"/>
    </source>
</evidence>
<proteinExistence type="predicted"/>
<organism evidence="3 4">
    <name type="scientific">Oopsacas minuta</name>
    <dbReference type="NCBI Taxonomy" id="111878"/>
    <lineage>
        <taxon>Eukaryota</taxon>
        <taxon>Metazoa</taxon>
        <taxon>Porifera</taxon>
        <taxon>Hexactinellida</taxon>
        <taxon>Hexasterophora</taxon>
        <taxon>Lyssacinosida</taxon>
        <taxon>Leucopsacidae</taxon>
        <taxon>Oopsacas</taxon>
    </lineage>
</organism>
<feature type="compositionally biased region" description="Polar residues" evidence="1">
    <location>
        <begin position="1"/>
        <end position="13"/>
    </location>
</feature>
<name>A0AAV7JEH6_9METZ</name>
<dbReference type="Proteomes" id="UP001165289">
    <property type="component" value="Unassembled WGS sequence"/>
</dbReference>
<feature type="transmembrane region" description="Helical" evidence="2">
    <location>
        <begin position="222"/>
        <end position="247"/>
    </location>
</feature>
<evidence type="ECO:0000256" key="2">
    <source>
        <dbReference type="SAM" id="Phobius"/>
    </source>
</evidence>
<feature type="transmembrane region" description="Helical" evidence="2">
    <location>
        <begin position="333"/>
        <end position="353"/>
    </location>
</feature>
<evidence type="ECO:0000256" key="1">
    <source>
        <dbReference type="SAM" id="MobiDB-lite"/>
    </source>
</evidence>
<feature type="transmembrane region" description="Helical" evidence="2">
    <location>
        <begin position="373"/>
        <end position="395"/>
    </location>
</feature>
<keyword evidence="4" id="KW-1185">Reference proteome</keyword>
<keyword evidence="2" id="KW-1133">Transmembrane helix</keyword>